<dbReference type="AlphaFoldDB" id="A0A2V4W7Z3"/>
<evidence type="ECO:0000313" key="2">
    <source>
        <dbReference type="Proteomes" id="UP000247790"/>
    </source>
</evidence>
<comment type="caution">
    <text evidence="1">The sequence shown here is derived from an EMBL/GenBank/DDBJ whole genome shotgun (WGS) entry which is preliminary data.</text>
</comment>
<sequence>MIMNFTSRGEETNLNSLPLVGILDFPSVHYQYETEHPQKIIIIQNYFFLTDAPHFNAWLTNQIELARVKC</sequence>
<gene>
    <name evidence="1" type="ORF">DFQ00_102217</name>
</gene>
<accession>A0A2V4W7Z3</accession>
<name>A0A2V4W7Z3_PAEBA</name>
<reference evidence="1 2" key="1">
    <citation type="submission" date="2018-06" db="EMBL/GenBank/DDBJ databases">
        <title>Genomic Encyclopedia of Type Strains, Phase III (KMG-III): the genomes of soil and plant-associated and newly described type strains.</title>
        <authorList>
            <person name="Whitman W."/>
        </authorList>
    </citation>
    <scope>NUCLEOTIDE SEQUENCE [LARGE SCALE GENOMIC DNA]</scope>
    <source>
        <strain evidence="1 2">CECT 7022</strain>
    </source>
</reference>
<organism evidence="1 2">
    <name type="scientific">Paenibacillus barcinonensis</name>
    <dbReference type="NCBI Taxonomy" id="198119"/>
    <lineage>
        <taxon>Bacteria</taxon>
        <taxon>Bacillati</taxon>
        <taxon>Bacillota</taxon>
        <taxon>Bacilli</taxon>
        <taxon>Bacillales</taxon>
        <taxon>Paenibacillaceae</taxon>
        <taxon>Paenibacillus</taxon>
    </lineage>
</organism>
<protein>
    <submittedName>
        <fullName evidence="1">Uncharacterized protein</fullName>
    </submittedName>
</protein>
<dbReference type="Proteomes" id="UP000247790">
    <property type="component" value="Unassembled WGS sequence"/>
</dbReference>
<proteinExistence type="predicted"/>
<evidence type="ECO:0000313" key="1">
    <source>
        <dbReference type="EMBL" id="PYE51423.1"/>
    </source>
</evidence>
<dbReference type="EMBL" id="QJSW01000002">
    <property type="protein sequence ID" value="PYE51423.1"/>
    <property type="molecule type" value="Genomic_DNA"/>
</dbReference>